<comment type="caution">
    <text evidence="6">The sequence shown here is derived from an EMBL/GenBank/DDBJ whole genome shotgun (WGS) entry which is preliminary data.</text>
</comment>
<gene>
    <name evidence="5" type="ORF">LDX50_10915</name>
    <name evidence="6" type="ORF">LDX50_16885</name>
    <name evidence="7" type="ORF">LDX50_22605</name>
</gene>
<feature type="domain" description="Glycosyltransferase 2-like" evidence="4">
    <location>
        <begin position="6"/>
        <end position="122"/>
    </location>
</feature>
<protein>
    <submittedName>
        <fullName evidence="6">Glycosyltransferase family 2 protein</fullName>
    </submittedName>
</protein>
<evidence type="ECO:0000256" key="1">
    <source>
        <dbReference type="ARBA" id="ARBA00006739"/>
    </source>
</evidence>
<keyword evidence="2" id="KW-0328">Glycosyltransferase</keyword>
<dbReference type="EMBL" id="JAIXNE010000002">
    <property type="protein sequence ID" value="MCA6075384.1"/>
    <property type="molecule type" value="Genomic_DNA"/>
</dbReference>
<dbReference type="PANTHER" id="PTHR43179:SF12">
    <property type="entry name" value="GALACTOFURANOSYLTRANSFERASE GLFT2"/>
    <property type="match status" value="1"/>
</dbReference>
<evidence type="ECO:0000313" key="7">
    <source>
        <dbReference type="EMBL" id="MCA6077689.1"/>
    </source>
</evidence>
<dbReference type="InterPro" id="IPR001173">
    <property type="entry name" value="Glyco_trans_2-like"/>
</dbReference>
<evidence type="ECO:0000313" key="5">
    <source>
        <dbReference type="EMBL" id="MCA6075384.1"/>
    </source>
</evidence>
<dbReference type="Proteomes" id="UP001139409">
    <property type="component" value="Unassembled WGS sequence"/>
</dbReference>
<dbReference type="AlphaFoldDB" id="A0A9X1L153"/>
<evidence type="ECO:0000313" key="8">
    <source>
        <dbReference type="Proteomes" id="UP001139409"/>
    </source>
</evidence>
<dbReference type="EMBL" id="JAIXNE010000003">
    <property type="protein sequence ID" value="MCA6076561.1"/>
    <property type="molecule type" value="Genomic_DNA"/>
</dbReference>
<dbReference type="CDD" id="cd04186">
    <property type="entry name" value="GT_2_like_c"/>
    <property type="match status" value="1"/>
</dbReference>
<dbReference type="SUPFAM" id="SSF53448">
    <property type="entry name" value="Nucleotide-diphospho-sugar transferases"/>
    <property type="match status" value="1"/>
</dbReference>
<evidence type="ECO:0000256" key="3">
    <source>
        <dbReference type="ARBA" id="ARBA00022679"/>
    </source>
</evidence>
<evidence type="ECO:0000259" key="4">
    <source>
        <dbReference type="Pfam" id="PF00535"/>
    </source>
</evidence>
<accession>A0A9X1L153</accession>
<keyword evidence="8" id="KW-1185">Reference proteome</keyword>
<dbReference type="Gene3D" id="3.90.550.10">
    <property type="entry name" value="Spore Coat Polysaccharide Biosynthesis Protein SpsA, Chain A"/>
    <property type="match status" value="1"/>
</dbReference>
<dbReference type="GO" id="GO:0016757">
    <property type="term" value="F:glycosyltransferase activity"/>
    <property type="evidence" value="ECO:0007669"/>
    <property type="project" value="UniProtKB-KW"/>
</dbReference>
<dbReference type="PANTHER" id="PTHR43179">
    <property type="entry name" value="RHAMNOSYLTRANSFERASE WBBL"/>
    <property type="match status" value="1"/>
</dbReference>
<dbReference type="Pfam" id="PF00535">
    <property type="entry name" value="Glycos_transf_2"/>
    <property type="match status" value="1"/>
</dbReference>
<evidence type="ECO:0000256" key="2">
    <source>
        <dbReference type="ARBA" id="ARBA00022676"/>
    </source>
</evidence>
<evidence type="ECO:0000313" key="6">
    <source>
        <dbReference type="EMBL" id="MCA6076561.1"/>
    </source>
</evidence>
<keyword evidence="3" id="KW-0808">Transferase</keyword>
<reference evidence="6" key="1">
    <citation type="submission" date="2021-09" db="EMBL/GenBank/DDBJ databases">
        <title>Fulvivirga sp. isolated from coastal sediment.</title>
        <authorList>
            <person name="Yu H."/>
        </authorList>
    </citation>
    <scope>NUCLEOTIDE SEQUENCE</scope>
    <source>
        <strain evidence="6">1062</strain>
    </source>
</reference>
<sequence length="342" mass="39110">MKDLAIVILNFNGKEHLRQFLPSVIMHSEGARIIVADNASTDDSVAFLKDAYPSVEIIQLEENLGYSGGYDHVLKQISAEFFCLLNSDVEVTSGWLEPVLQIFAENESIAAVQPKILSYSQKNTFEYAGAGGGFIDQYGFPFCRGRIFESYEKDEGQYDDSREIFWASGACLFIRSSDFLSSGGLDEDFFAHMEEIDLCWRLWGMGKKVYYQGASTVYHVGGGTLSKSNPKKTYLNFKNGLSLLYKNYTADLLIRTMIIRVLFDFVAIWRFIFILQWRHAGSVIRAHADFWSQMSLNRKKRSESQSLMRISETQVIYKGSVVLQYFVGRRRNFRQLKSIKGF</sequence>
<dbReference type="EMBL" id="JAIXNE010000004">
    <property type="protein sequence ID" value="MCA6077689.1"/>
    <property type="molecule type" value="Genomic_DNA"/>
</dbReference>
<dbReference type="InterPro" id="IPR029044">
    <property type="entry name" value="Nucleotide-diphossugar_trans"/>
</dbReference>
<organism evidence="6 8">
    <name type="scientific">Fulvivirga sedimenti</name>
    <dbReference type="NCBI Taxonomy" id="2879465"/>
    <lineage>
        <taxon>Bacteria</taxon>
        <taxon>Pseudomonadati</taxon>
        <taxon>Bacteroidota</taxon>
        <taxon>Cytophagia</taxon>
        <taxon>Cytophagales</taxon>
        <taxon>Fulvivirgaceae</taxon>
        <taxon>Fulvivirga</taxon>
    </lineage>
</organism>
<proteinExistence type="inferred from homology"/>
<name>A0A9X1L153_9BACT</name>
<comment type="similarity">
    <text evidence="1">Belongs to the glycosyltransferase 2 family.</text>
</comment>
<dbReference type="RefSeq" id="WP_225698486.1">
    <property type="nucleotide sequence ID" value="NZ_JAIXNE010000002.1"/>
</dbReference>